<sequence length="199" mass="21565">MVSSKSKLADIRGKAEDVQWATVSAIMTLLGKMSRCLFAAVFVMAAVFYADAAELSPVGTYLWFPGRIGANADQECRELVARVRPSGEKAEMSFWGAVPDGAQFEESFYLILTESRMEATYAAEGDYSSGAVEIGETKAGKTSFKLMPDDHPGLTIQGEIVAKPGKEIIAVTIRGIPVDGGKVDRTTYFCRFEEPESAI</sequence>
<evidence type="ECO:0000313" key="1">
    <source>
        <dbReference type="EMBL" id="MFC0210440.1"/>
    </source>
</evidence>
<accession>A0ABV6DCV2</accession>
<comment type="caution">
    <text evidence="1">The sequence shown here is derived from an EMBL/GenBank/DDBJ whole genome shotgun (WGS) entry which is preliminary data.</text>
</comment>
<evidence type="ECO:0000313" key="2">
    <source>
        <dbReference type="Proteomes" id="UP001589755"/>
    </source>
</evidence>
<keyword evidence="2" id="KW-1185">Reference proteome</keyword>
<reference evidence="1 2" key="1">
    <citation type="submission" date="2024-09" db="EMBL/GenBank/DDBJ databases">
        <authorList>
            <person name="Sun Q."/>
            <person name="Mori K."/>
        </authorList>
    </citation>
    <scope>NUCLEOTIDE SEQUENCE [LARGE SCALE GENOMIC DNA]</scope>
    <source>
        <strain evidence="1 2">CCM 8543</strain>
    </source>
</reference>
<proteinExistence type="predicted"/>
<dbReference type="EMBL" id="JBHLXD010000053">
    <property type="protein sequence ID" value="MFC0210440.1"/>
    <property type="molecule type" value="Genomic_DNA"/>
</dbReference>
<name>A0ABV6DCV2_9HYPH</name>
<protein>
    <submittedName>
        <fullName evidence="1">Uncharacterized protein</fullName>
    </submittedName>
</protein>
<dbReference type="RefSeq" id="WP_261522722.1">
    <property type="nucleotide sequence ID" value="NZ_JAODNW010000038.1"/>
</dbReference>
<dbReference type="Proteomes" id="UP001589755">
    <property type="component" value="Unassembled WGS sequence"/>
</dbReference>
<gene>
    <name evidence="1" type="ORF">ACFFJ2_18780</name>
</gene>
<organism evidence="1 2">
    <name type="scientific">Chelativorans intermedius</name>
    <dbReference type="NCBI Taxonomy" id="515947"/>
    <lineage>
        <taxon>Bacteria</taxon>
        <taxon>Pseudomonadati</taxon>
        <taxon>Pseudomonadota</taxon>
        <taxon>Alphaproteobacteria</taxon>
        <taxon>Hyphomicrobiales</taxon>
        <taxon>Phyllobacteriaceae</taxon>
        <taxon>Chelativorans</taxon>
    </lineage>
</organism>